<comment type="caution">
    <text evidence="1">The sequence shown here is derived from an EMBL/GenBank/DDBJ whole genome shotgun (WGS) entry which is preliminary data.</text>
</comment>
<name>A0A0J8UDG7_9MYCO</name>
<dbReference type="AlphaFoldDB" id="A0A0J8UDG7"/>
<reference evidence="1 2" key="1">
    <citation type="submission" date="2015-06" db="EMBL/GenBank/DDBJ databases">
        <title>Genome sequence of Mycobacterium conceptionense strain MLE.</title>
        <authorList>
            <person name="Greninger A.L."/>
            <person name="Cunningham G."/>
            <person name="Chiu C.Y."/>
            <person name="Miller S."/>
        </authorList>
    </citation>
    <scope>NUCLEOTIDE SEQUENCE [LARGE SCALE GENOMIC DNA]</scope>
    <source>
        <strain evidence="1 2">MLE</strain>
    </source>
</reference>
<organism evidence="1 2">
    <name type="scientific">Mycolicibacterium conceptionense</name>
    <dbReference type="NCBI Taxonomy" id="451644"/>
    <lineage>
        <taxon>Bacteria</taxon>
        <taxon>Bacillati</taxon>
        <taxon>Actinomycetota</taxon>
        <taxon>Actinomycetes</taxon>
        <taxon>Mycobacteriales</taxon>
        <taxon>Mycobacteriaceae</taxon>
        <taxon>Mycolicibacterium</taxon>
    </lineage>
</organism>
<evidence type="ECO:0000313" key="2">
    <source>
        <dbReference type="Proteomes" id="UP000037594"/>
    </source>
</evidence>
<evidence type="ECO:0000313" key="1">
    <source>
        <dbReference type="EMBL" id="KMV19578.1"/>
    </source>
</evidence>
<dbReference type="Proteomes" id="UP000037594">
    <property type="component" value="Unassembled WGS sequence"/>
</dbReference>
<accession>A0A0J8UDG7</accession>
<dbReference type="PATRIC" id="fig|451644.5.peg.1181"/>
<sequence length="68" mass="7881">MADINIKRAFREGMFRIRVNDGDEFEVNPRSWNDPEQRASIIAAELGVEPRPWMGDLDDVRPDEHDPS</sequence>
<gene>
    <name evidence="1" type="ORF">ACT17_05870</name>
</gene>
<proteinExistence type="predicted"/>
<dbReference type="RefSeq" id="WP_019344543.1">
    <property type="nucleotide sequence ID" value="NZ_AGSZ01000168.1"/>
</dbReference>
<dbReference type="EMBL" id="LFOD01000003">
    <property type="protein sequence ID" value="KMV19578.1"/>
    <property type="molecule type" value="Genomic_DNA"/>
</dbReference>
<protein>
    <submittedName>
        <fullName evidence="1">Uncharacterized protein</fullName>
    </submittedName>
</protein>